<dbReference type="EMBL" id="VORT01000020">
    <property type="protein sequence ID" value="TXD71361.1"/>
    <property type="molecule type" value="Genomic_DNA"/>
</dbReference>
<dbReference type="InterPro" id="IPR011990">
    <property type="entry name" value="TPR-like_helical_dom_sf"/>
</dbReference>
<accession>A0A5C6YVI0</accession>
<reference evidence="1 2" key="1">
    <citation type="submission" date="2019-08" db="EMBL/GenBank/DDBJ databases">
        <title>Genome of Aequorivita antarctica SW49 (type strain).</title>
        <authorList>
            <person name="Bowman J.P."/>
        </authorList>
    </citation>
    <scope>NUCLEOTIDE SEQUENCE [LARGE SCALE GENOMIC DNA]</scope>
    <source>
        <strain evidence="1 2">SW49</strain>
    </source>
</reference>
<keyword evidence="2" id="KW-1185">Reference proteome</keyword>
<dbReference type="AlphaFoldDB" id="A0A5C6YVI0"/>
<organism evidence="1 2">
    <name type="scientific">Aequorivita antarctica</name>
    <dbReference type="NCBI Taxonomy" id="153266"/>
    <lineage>
        <taxon>Bacteria</taxon>
        <taxon>Pseudomonadati</taxon>
        <taxon>Bacteroidota</taxon>
        <taxon>Flavobacteriia</taxon>
        <taxon>Flavobacteriales</taxon>
        <taxon>Flavobacteriaceae</taxon>
        <taxon>Aequorivita</taxon>
    </lineage>
</organism>
<dbReference type="SUPFAM" id="SSF48452">
    <property type="entry name" value="TPR-like"/>
    <property type="match status" value="1"/>
</dbReference>
<evidence type="ECO:0000313" key="2">
    <source>
        <dbReference type="Proteomes" id="UP000321497"/>
    </source>
</evidence>
<proteinExistence type="predicted"/>
<protein>
    <recommendedName>
        <fullName evidence="3">Tetratricopeptide repeat protein</fullName>
    </recommendedName>
</protein>
<dbReference type="Proteomes" id="UP000321497">
    <property type="component" value="Unassembled WGS sequence"/>
</dbReference>
<gene>
    <name evidence="1" type="ORF">ESU54_17095</name>
</gene>
<evidence type="ECO:0008006" key="3">
    <source>
        <dbReference type="Google" id="ProtNLM"/>
    </source>
</evidence>
<sequence length="64" mass="7778">MLDYWEALDYYLKAYSIALKHLDENEEMTFLNNIAIPYSKESDLLKAEKYFPKHIYLQKNIKKM</sequence>
<name>A0A5C6YVI0_9FLAO</name>
<evidence type="ECO:0000313" key="1">
    <source>
        <dbReference type="EMBL" id="TXD71361.1"/>
    </source>
</evidence>
<comment type="caution">
    <text evidence="1">The sequence shown here is derived from an EMBL/GenBank/DDBJ whole genome shotgun (WGS) entry which is preliminary data.</text>
</comment>
<dbReference type="Gene3D" id="1.25.40.10">
    <property type="entry name" value="Tetratricopeptide repeat domain"/>
    <property type="match status" value="1"/>
</dbReference>